<keyword evidence="3" id="KW-1185">Reference proteome</keyword>
<dbReference type="EMBL" id="CP036432">
    <property type="protein sequence ID" value="QDV88393.1"/>
    <property type="molecule type" value="Genomic_DNA"/>
</dbReference>
<reference evidence="2 3" key="1">
    <citation type="submission" date="2019-02" db="EMBL/GenBank/DDBJ databases">
        <title>Deep-cultivation of Planctomycetes and their phenomic and genomic characterization uncovers novel biology.</title>
        <authorList>
            <person name="Wiegand S."/>
            <person name="Jogler M."/>
            <person name="Boedeker C."/>
            <person name="Pinto D."/>
            <person name="Vollmers J."/>
            <person name="Rivas-Marin E."/>
            <person name="Kohn T."/>
            <person name="Peeters S.H."/>
            <person name="Heuer A."/>
            <person name="Rast P."/>
            <person name="Oberbeckmann S."/>
            <person name="Bunk B."/>
            <person name="Jeske O."/>
            <person name="Meyerdierks A."/>
            <person name="Storesund J.E."/>
            <person name="Kallscheuer N."/>
            <person name="Luecker S."/>
            <person name="Lage O.M."/>
            <person name="Pohl T."/>
            <person name="Merkel B.J."/>
            <person name="Hornburger P."/>
            <person name="Mueller R.-W."/>
            <person name="Bruemmer F."/>
            <person name="Labrenz M."/>
            <person name="Spormann A.M."/>
            <person name="Op den Camp H."/>
            <person name="Overmann J."/>
            <person name="Amann R."/>
            <person name="Jetten M.S.M."/>
            <person name="Mascher T."/>
            <person name="Medema M.H."/>
            <person name="Devos D.P."/>
            <person name="Kaster A.-K."/>
            <person name="Ovreas L."/>
            <person name="Rohde M."/>
            <person name="Galperin M.Y."/>
            <person name="Jogler C."/>
        </authorList>
    </citation>
    <scope>NUCLEOTIDE SEQUENCE [LARGE SCALE GENOMIC DNA]</scope>
    <source>
        <strain evidence="2 3">TBK1r</strain>
    </source>
</reference>
<evidence type="ECO:0000256" key="1">
    <source>
        <dbReference type="SAM" id="MobiDB-lite"/>
    </source>
</evidence>
<feature type="region of interest" description="Disordered" evidence="1">
    <location>
        <begin position="110"/>
        <end position="135"/>
    </location>
</feature>
<dbReference type="Proteomes" id="UP000318081">
    <property type="component" value="Chromosome"/>
</dbReference>
<dbReference type="RefSeq" id="WP_145220661.1">
    <property type="nucleotide sequence ID" value="NZ_CP036432.1"/>
</dbReference>
<organism evidence="2 3">
    <name type="scientific">Stieleria magnilauensis</name>
    <dbReference type="NCBI Taxonomy" id="2527963"/>
    <lineage>
        <taxon>Bacteria</taxon>
        <taxon>Pseudomonadati</taxon>
        <taxon>Planctomycetota</taxon>
        <taxon>Planctomycetia</taxon>
        <taxon>Pirellulales</taxon>
        <taxon>Pirellulaceae</taxon>
        <taxon>Stieleria</taxon>
    </lineage>
</organism>
<evidence type="ECO:0000313" key="2">
    <source>
        <dbReference type="EMBL" id="QDV88393.1"/>
    </source>
</evidence>
<evidence type="ECO:0000313" key="3">
    <source>
        <dbReference type="Proteomes" id="UP000318081"/>
    </source>
</evidence>
<gene>
    <name evidence="2" type="ORF">TBK1r_74250</name>
</gene>
<feature type="compositionally biased region" description="Polar residues" evidence="1">
    <location>
        <begin position="116"/>
        <end position="133"/>
    </location>
</feature>
<evidence type="ECO:0008006" key="4">
    <source>
        <dbReference type="Google" id="ProtNLM"/>
    </source>
</evidence>
<protein>
    <recommendedName>
        <fullName evidence="4">SWIM-type domain-containing protein</fullName>
    </recommendedName>
</protein>
<name>A0ABX5Y284_9BACT</name>
<sequence length="627" mass="67786">MDESDRPSICGQLSVRADVLANLIDSAPSRVRKRLDKDPAIAHAWTWTAEATCVTISTGDETVRLEWDGESKRVTQLQQVSCSCLLSPKCFHLLACVSCLPIETDAARSDHEAAPNQASESQPRSQPGSQPGDESSVIEINAAMRDAASRCLDAIELMLCSGARRCGVVLQSALLRAAHQCRAAGLVHLSSAVLSVVEGVVRLRAQSGNTDVSQLQSDLARAVVIARRVLRQPVADLETIGQVRRSFEPVDVSRLVSLVAEPIVTRSGYAGVCVSMMADDGKIYQVSEVRPGEADLASQAYRGGIELGGTTISAFQLCRSSVDVQNMTASPDRRLGRGSKTRWAVRKQTDRPIDESAAWTSRFGRSLADQVEQLFATDESVGPTAPAEPDFVAFRCQVLGRHEDAVLVKADGVSRPLRLRIALDTDQVPYRENLELVARSPGLNVFVIGRVRRHQAGSIDALAIRVEACRAGSDDDPRLELPESWQNVCQLGLDRLERHFFSRTDPEPGSPALAATVDSRGQAEPSVDGVAGLARQQRTLVLGGRGSVASPASGGHRRMIRMLKRQLLPTAARLADAVASAATESRVSDSGGADDLPGLCHLLAATDRYQNVFRADYHRQAWNDWLS</sequence>
<proteinExistence type="predicted"/>
<accession>A0ABX5Y284</accession>